<organism evidence="1 2">
    <name type="scientific">Pluteus cervinus</name>
    <dbReference type="NCBI Taxonomy" id="181527"/>
    <lineage>
        <taxon>Eukaryota</taxon>
        <taxon>Fungi</taxon>
        <taxon>Dikarya</taxon>
        <taxon>Basidiomycota</taxon>
        <taxon>Agaricomycotina</taxon>
        <taxon>Agaricomycetes</taxon>
        <taxon>Agaricomycetidae</taxon>
        <taxon>Agaricales</taxon>
        <taxon>Pluteineae</taxon>
        <taxon>Pluteaceae</taxon>
        <taxon>Pluteus</taxon>
    </lineage>
</organism>
<dbReference type="Proteomes" id="UP000308600">
    <property type="component" value="Unassembled WGS sequence"/>
</dbReference>
<name>A0ACD2ZZ20_9AGAR</name>
<protein>
    <submittedName>
        <fullName evidence="1">Uncharacterized protein</fullName>
    </submittedName>
</protein>
<proteinExistence type="predicted"/>
<dbReference type="EMBL" id="ML209273">
    <property type="protein sequence ID" value="TFK58618.1"/>
    <property type="molecule type" value="Genomic_DNA"/>
</dbReference>
<reference evidence="1 2" key="1">
    <citation type="journal article" date="2019" name="Nat. Ecol. Evol.">
        <title>Megaphylogeny resolves global patterns of mushroom evolution.</title>
        <authorList>
            <person name="Varga T."/>
            <person name="Krizsan K."/>
            <person name="Foldi C."/>
            <person name="Dima B."/>
            <person name="Sanchez-Garcia M."/>
            <person name="Sanchez-Ramirez S."/>
            <person name="Szollosi G.J."/>
            <person name="Szarkandi J.G."/>
            <person name="Papp V."/>
            <person name="Albert L."/>
            <person name="Andreopoulos W."/>
            <person name="Angelini C."/>
            <person name="Antonin V."/>
            <person name="Barry K.W."/>
            <person name="Bougher N.L."/>
            <person name="Buchanan P."/>
            <person name="Buyck B."/>
            <person name="Bense V."/>
            <person name="Catcheside P."/>
            <person name="Chovatia M."/>
            <person name="Cooper J."/>
            <person name="Damon W."/>
            <person name="Desjardin D."/>
            <person name="Finy P."/>
            <person name="Geml J."/>
            <person name="Haridas S."/>
            <person name="Hughes K."/>
            <person name="Justo A."/>
            <person name="Karasinski D."/>
            <person name="Kautmanova I."/>
            <person name="Kiss B."/>
            <person name="Kocsube S."/>
            <person name="Kotiranta H."/>
            <person name="LaButti K.M."/>
            <person name="Lechner B.E."/>
            <person name="Liimatainen K."/>
            <person name="Lipzen A."/>
            <person name="Lukacs Z."/>
            <person name="Mihaltcheva S."/>
            <person name="Morgado L.N."/>
            <person name="Niskanen T."/>
            <person name="Noordeloos M.E."/>
            <person name="Ohm R.A."/>
            <person name="Ortiz-Santana B."/>
            <person name="Ovrebo C."/>
            <person name="Racz N."/>
            <person name="Riley R."/>
            <person name="Savchenko A."/>
            <person name="Shiryaev A."/>
            <person name="Soop K."/>
            <person name="Spirin V."/>
            <person name="Szebenyi C."/>
            <person name="Tomsovsky M."/>
            <person name="Tulloss R.E."/>
            <person name="Uehling J."/>
            <person name="Grigoriev I.V."/>
            <person name="Vagvolgyi C."/>
            <person name="Papp T."/>
            <person name="Martin F.M."/>
            <person name="Miettinen O."/>
            <person name="Hibbett D.S."/>
            <person name="Nagy L.G."/>
        </authorList>
    </citation>
    <scope>NUCLEOTIDE SEQUENCE [LARGE SCALE GENOMIC DNA]</scope>
    <source>
        <strain evidence="1 2">NL-1719</strain>
    </source>
</reference>
<gene>
    <name evidence="1" type="ORF">BDN72DRAFT_740059</name>
</gene>
<sequence length="90" mass="10273">EIVELSEEAVVLDLLFSFARPQRYPDLHDVKIKTLVGLADAAQKYEVYAAIVTCKILMRTNIPTHPVEVFRYAGKYQYVDFLDDTAPLLL</sequence>
<evidence type="ECO:0000313" key="1">
    <source>
        <dbReference type="EMBL" id="TFK58618.1"/>
    </source>
</evidence>
<accession>A0ACD2ZZ20</accession>
<evidence type="ECO:0000313" key="2">
    <source>
        <dbReference type="Proteomes" id="UP000308600"/>
    </source>
</evidence>
<feature type="non-terminal residue" evidence="1">
    <location>
        <position position="90"/>
    </location>
</feature>
<keyword evidence="2" id="KW-1185">Reference proteome</keyword>
<feature type="non-terminal residue" evidence="1">
    <location>
        <position position="1"/>
    </location>
</feature>